<evidence type="ECO:0000256" key="2">
    <source>
        <dbReference type="ARBA" id="ARBA00022606"/>
    </source>
</evidence>
<accession>A0A512DMP7</accession>
<comment type="PTM">
    <text evidence="6">The 4-hydroxycinnamic acid (p-coumaric acid) chromophore is covalently bound via a thioester linkage.</text>
</comment>
<dbReference type="GO" id="GO:0006355">
    <property type="term" value="P:regulation of DNA-templated transcription"/>
    <property type="evidence" value="ECO:0007669"/>
    <property type="project" value="UniProtKB-UniRule"/>
</dbReference>
<keyword evidence="8" id="KW-1185">Reference proteome</keyword>
<dbReference type="GO" id="GO:0007602">
    <property type="term" value="P:phototransduction"/>
    <property type="evidence" value="ECO:0007669"/>
    <property type="project" value="UniProtKB-UniRule"/>
</dbReference>
<name>A0A512DMP7_9PROT</name>
<organism evidence="7 8">
    <name type="scientific">Skermanella aerolata</name>
    <dbReference type="NCBI Taxonomy" id="393310"/>
    <lineage>
        <taxon>Bacteria</taxon>
        <taxon>Pseudomonadati</taxon>
        <taxon>Pseudomonadota</taxon>
        <taxon>Alphaproteobacteria</taxon>
        <taxon>Rhodospirillales</taxon>
        <taxon>Azospirillaceae</taxon>
        <taxon>Skermanella</taxon>
    </lineage>
</organism>
<dbReference type="EMBL" id="BJYZ01000007">
    <property type="protein sequence ID" value="GEO37728.1"/>
    <property type="molecule type" value="Genomic_DNA"/>
</dbReference>
<comment type="caution">
    <text evidence="7">The sequence shown here is derived from an EMBL/GenBank/DDBJ whole genome shotgun (WGS) entry which is preliminary data.</text>
</comment>
<evidence type="ECO:0000313" key="8">
    <source>
        <dbReference type="Proteomes" id="UP000321523"/>
    </source>
</evidence>
<feature type="modified residue" description="S-(4-hydroxycinnamyl)cysteine" evidence="6">
    <location>
        <position position="73"/>
    </location>
</feature>
<dbReference type="GO" id="GO:0009881">
    <property type="term" value="F:photoreceptor activity"/>
    <property type="evidence" value="ECO:0007669"/>
    <property type="project" value="UniProtKB-UniRule"/>
</dbReference>
<keyword evidence="3 5" id="KW-0157">Chromophore</keyword>
<sequence>MDQTSPLTFDMNGLAEAVERLPKDSVDALPFGAIKLDEAGLVTFYSAAEAKLSGYGSRRPVLGMSFFVDVAPCMNTPTFSGRIEKARAAGKYDLEFGWIGDFSDRSRELRVRIQPASDGGCWIFIQRE</sequence>
<dbReference type="SUPFAM" id="SSF55785">
    <property type="entry name" value="PYP-like sensor domain (PAS domain)"/>
    <property type="match status" value="1"/>
</dbReference>
<dbReference type="InterPro" id="IPR012130">
    <property type="entry name" value="PYP"/>
</dbReference>
<protein>
    <recommendedName>
        <fullName evidence="5">Photoactive yellow protein</fullName>
        <shortName evidence="5">PYP</shortName>
    </recommendedName>
</protein>
<dbReference type="InterPro" id="IPR035965">
    <property type="entry name" value="PAS-like_dom_sf"/>
</dbReference>
<evidence type="ECO:0000256" key="5">
    <source>
        <dbReference type="PIRNR" id="PIRNR000087"/>
    </source>
</evidence>
<keyword evidence="1 5" id="KW-0600">Photoreceptor protein</keyword>
<dbReference type="RefSeq" id="WP_052830867.1">
    <property type="nucleotide sequence ID" value="NZ_BJYZ01000007.1"/>
</dbReference>
<proteinExistence type="inferred from homology"/>
<evidence type="ECO:0000256" key="3">
    <source>
        <dbReference type="ARBA" id="ARBA00022991"/>
    </source>
</evidence>
<dbReference type="AlphaFoldDB" id="A0A512DMP7"/>
<evidence type="ECO:0000256" key="6">
    <source>
        <dbReference type="PIRSR" id="PIRSR000087-50"/>
    </source>
</evidence>
<evidence type="ECO:0000256" key="1">
    <source>
        <dbReference type="ARBA" id="ARBA00022543"/>
    </source>
</evidence>
<dbReference type="Proteomes" id="UP000321523">
    <property type="component" value="Unassembled WGS sequence"/>
</dbReference>
<evidence type="ECO:0000313" key="7">
    <source>
        <dbReference type="EMBL" id="GEO37728.1"/>
    </source>
</evidence>
<gene>
    <name evidence="7" type="ORF">SAE02_18760</name>
</gene>
<evidence type="ECO:0000256" key="4">
    <source>
        <dbReference type="ARBA" id="ARBA00023170"/>
    </source>
</evidence>
<dbReference type="PIRSF" id="PIRSF000087">
    <property type="entry name" value="PYP"/>
    <property type="match status" value="1"/>
</dbReference>
<comment type="similarity">
    <text evidence="5">Belongs to the photoactive yellow protein family.</text>
</comment>
<reference evidence="7 8" key="1">
    <citation type="submission" date="2019-07" db="EMBL/GenBank/DDBJ databases">
        <title>Whole genome shotgun sequence of Skermanella aerolata NBRC 106429.</title>
        <authorList>
            <person name="Hosoyama A."/>
            <person name="Uohara A."/>
            <person name="Ohji S."/>
            <person name="Ichikawa N."/>
        </authorList>
    </citation>
    <scope>NUCLEOTIDE SEQUENCE [LARGE SCALE GENOMIC DNA]</scope>
    <source>
        <strain evidence="7 8">NBRC 106429</strain>
    </source>
</reference>
<keyword evidence="2 5" id="KW-0716">Sensory transduction</keyword>
<keyword evidence="4 5" id="KW-0675">Receptor</keyword>
<dbReference type="Gene3D" id="3.30.450.20">
    <property type="entry name" value="PAS domain"/>
    <property type="match status" value="1"/>
</dbReference>